<protein>
    <recommendedName>
        <fullName evidence="2">Metalloendopeptidase</fullName>
        <ecNumber evidence="2">3.4.24.-</ecNumber>
    </recommendedName>
</protein>
<dbReference type="GO" id="GO:0006508">
    <property type="term" value="P:proteolysis"/>
    <property type="evidence" value="ECO:0007669"/>
    <property type="project" value="UniProtKB-KW"/>
</dbReference>
<reference evidence="4" key="1">
    <citation type="submission" date="2022-12" db="EMBL/GenBank/DDBJ databases">
        <authorList>
            <person name="Webb A."/>
        </authorList>
    </citation>
    <scope>NUCLEOTIDE SEQUENCE</scope>
    <source>
        <strain evidence="4">Hp1</strain>
    </source>
</reference>
<dbReference type="InterPro" id="IPR024079">
    <property type="entry name" value="MetalloPept_cat_dom_sf"/>
</dbReference>
<dbReference type="InterPro" id="IPR006026">
    <property type="entry name" value="Peptidase_Metallo"/>
</dbReference>
<dbReference type="Pfam" id="PF01400">
    <property type="entry name" value="Astacin"/>
    <property type="match status" value="1"/>
</dbReference>
<keyword evidence="5" id="KW-1185">Reference proteome</keyword>
<dbReference type="PANTHER" id="PTHR10127:SF850">
    <property type="entry name" value="METALLOENDOPEPTIDASE"/>
    <property type="match status" value="1"/>
</dbReference>
<dbReference type="AlphaFoldDB" id="A0AAV0UVL2"/>
<keyword evidence="1 2" id="KW-0479">Metal-binding</keyword>
<feature type="signal peptide" evidence="2">
    <location>
        <begin position="1"/>
        <end position="17"/>
    </location>
</feature>
<evidence type="ECO:0000313" key="5">
    <source>
        <dbReference type="Proteomes" id="UP001162031"/>
    </source>
</evidence>
<dbReference type="SUPFAM" id="SSF55486">
    <property type="entry name" value="Metalloproteases ('zincins'), catalytic domain"/>
    <property type="match status" value="1"/>
</dbReference>
<dbReference type="PRINTS" id="PR00480">
    <property type="entry name" value="ASTACIN"/>
</dbReference>
<keyword evidence="1 2" id="KW-0482">Metalloprotease</keyword>
<feature type="active site" evidence="1">
    <location>
        <position position="190"/>
    </location>
</feature>
<dbReference type="PROSITE" id="PS51864">
    <property type="entry name" value="ASTACIN"/>
    <property type="match status" value="1"/>
</dbReference>
<feature type="binding site" evidence="1">
    <location>
        <position position="189"/>
    </location>
    <ligand>
        <name>Zn(2+)</name>
        <dbReference type="ChEBI" id="CHEBI:29105"/>
        <note>catalytic</note>
    </ligand>
</feature>
<accession>A0AAV0UVL2</accession>
<evidence type="ECO:0000313" key="4">
    <source>
        <dbReference type="EMBL" id="CAI5739720.1"/>
    </source>
</evidence>
<keyword evidence="1 2" id="KW-0862">Zinc</keyword>
<dbReference type="Gene3D" id="3.40.390.10">
    <property type="entry name" value="Collagenase (Catalytic Domain)"/>
    <property type="match status" value="1"/>
</dbReference>
<feature type="binding site" evidence="1">
    <location>
        <position position="199"/>
    </location>
    <ligand>
        <name>Zn(2+)</name>
        <dbReference type="ChEBI" id="CHEBI:29105"/>
        <note>catalytic</note>
    </ligand>
</feature>
<organism evidence="4 5">
    <name type="scientific">Hyaloperonospora brassicae</name>
    <name type="common">Brassica downy mildew</name>
    <name type="synonym">Peronospora brassicae</name>
    <dbReference type="NCBI Taxonomy" id="162125"/>
    <lineage>
        <taxon>Eukaryota</taxon>
        <taxon>Sar</taxon>
        <taxon>Stramenopiles</taxon>
        <taxon>Oomycota</taxon>
        <taxon>Peronosporomycetes</taxon>
        <taxon>Peronosporales</taxon>
        <taxon>Peronosporaceae</taxon>
        <taxon>Hyaloperonospora</taxon>
    </lineage>
</organism>
<keyword evidence="2" id="KW-0732">Signal</keyword>
<feature type="binding site" evidence="1">
    <location>
        <position position="193"/>
    </location>
    <ligand>
        <name>Zn(2+)</name>
        <dbReference type="ChEBI" id="CHEBI:29105"/>
        <note>catalytic</note>
    </ligand>
</feature>
<keyword evidence="1 2" id="KW-0378">Hydrolase</keyword>
<comment type="caution">
    <text evidence="4">The sequence shown here is derived from an EMBL/GenBank/DDBJ whole genome shotgun (WGS) entry which is preliminary data.</text>
</comment>
<comment type="caution">
    <text evidence="1">Lacks conserved residue(s) required for the propagation of feature annotation.</text>
</comment>
<dbReference type="EMBL" id="CANTFL010001429">
    <property type="protein sequence ID" value="CAI5739720.1"/>
    <property type="molecule type" value="Genomic_DNA"/>
</dbReference>
<dbReference type="Proteomes" id="UP001162031">
    <property type="component" value="Unassembled WGS sequence"/>
</dbReference>
<evidence type="ECO:0000256" key="1">
    <source>
        <dbReference type="PROSITE-ProRule" id="PRU01211"/>
    </source>
</evidence>
<feature type="chain" id="PRO_5043097070" description="Metalloendopeptidase" evidence="2">
    <location>
        <begin position="18"/>
        <end position="371"/>
    </location>
</feature>
<sequence>MRFLLLLLPPLATRASAVPADCDIEGVQLDHGGLKYIFGQAHDPGSIYARCNNGLATCFEDRGLVDAPHWINSNEVDCAHVHERRRLGVAVMLREDIWPDHIVWYRINGSFSDHELEVINAAVDLYSKAEVNVTLQECDPVSKCNGKYVSIEQNEDACYGLVGYVNDGKPQIMNLGESCFAGGIGNVVHEIGHAMGLYHEHTHWNREVIVLTDQNLPVSAENYAKKTSREAILKPYDPKSIMHYGRSAGLCFPKPQYPLQSFCDIETVKNCVQPVEQHCDSSRDSEIGTRAVLSAGDILTLRALYGAIDDTKVRDVRIPTLASLDDDGVGAPVSIADMVKPKPKSTSSSTEARSLDDYIPGAVIANKSGTR</sequence>
<proteinExistence type="predicted"/>
<keyword evidence="1 2" id="KW-0645">Protease</keyword>
<evidence type="ECO:0000256" key="2">
    <source>
        <dbReference type="RuleBase" id="RU361183"/>
    </source>
</evidence>
<dbReference type="InterPro" id="IPR001506">
    <property type="entry name" value="Peptidase_M12A"/>
</dbReference>
<gene>
    <name evidence="4" type="ORF">HBR001_LOCUS7914</name>
</gene>
<dbReference type="PANTHER" id="PTHR10127">
    <property type="entry name" value="DISCOIDIN, CUB, EGF, LAMININ , AND ZINC METALLOPROTEASE DOMAIN CONTAINING"/>
    <property type="match status" value="1"/>
</dbReference>
<dbReference type="SMART" id="SM00235">
    <property type="entry name" value="ZnMc"/>
    <property type="match status" value="1"/>
</dbReference>
<dbReference type="GO" id="GO:0008270">
    <property type="term" value="F:zinc ion binding"/>
    <property type="evidence" value="ECO:0007669"/>
    <property type="project" value="UniProtKB-UniRule"/>
</dbReference>
<feature type="domain" description="Peptidase M12A" evidence="3">
    <location>
        <begin position="90"/>
        <end position="309"/>
    </location>
</feature>
<dbReference type="GO" id="GO:0004222">
    <property type="term" value="F:metalloendopeptidase activity"/>
    <property type="evidence" value="ECO:0007669"/>
    <property type="project" value="UniProtKB-UniRule"/>
</dbReference>
<dbReference type="EC" id="3.4.24.-" evidence="2"/>
<comment type="cofactor">
    <cofactor evidence="1 2">
        <name>Zn(2+)</name>
        <dbReference type="ChEBI" id="CHEBI:29105"/>
    </cofactor>
    <text evidence="1 2">Binds 1 zinc ion per subunit.</text>
</comment>
<name>A0AAV0UVL2_HYABA</name>
<evidence type="ECO:0000259" key="3">
    <source>
        <dbReference type="PROSITE" id="PS51864"/>
    </source>
</evidence>